<sequence length="161" mass="17002">MPPANGASKVMQNRPRPAVAMPKGIVPALPLSYGKIQQKKLSIREKPKETIPPSTAPAVQAPINSISTTNAPHAHADRLIIEEKTFEVIKEPSKPVSATVADISSIAESLDGLSSTEGGVTIGSTGCEVEEKLVNVIDVKGEILGNIHLQPCHICKQGKKS</sequence>
<gene>
    <name evidence="1" type="ORF">EYC80_001234</name>
</gene>
<evidence type="ECO:0000313" key="1">
    <source>
        <dbReference type="EMBL" id="KAB8299124.1"/>
    </source>
</evidence>
<dbReference type="AlphaFoldDB" id="A0A5N6K8S9"/>
<name>A0A5N6K8S9_MONLA</name>
<keyword evidence="2" id="KW-1185">Reference proteome</keyword>
<dbReference type="Proteomes" id="UP000326757">
    <property type="component" value="Unassembled WGS sequence"/>
</dbReference>
<reference evidence="1 2" key="1">
    <citation type="submission" date="2019-06" db="EMBL/GenBank/DDBJ databases">
        <title>Genome Sequence of the Brown Rot Fungal Pathogen Monilinia laxa.</title>
        <authorList>
            <person name="De Miccolis Angelini R.M."/>
            <person name="Landi L."/>
            <person name="Abate D."/>
            <person name="Pollastro S."/>
            <person name="Romanazzi G."/>
            <person name="Faretra F."/>
        </authorList>
    </citation>
    <scope>NUCLEOTIDE SEQUENCE [LARGE SCALE GENOMIC DNA]</scope>
    <source>
        <strain evidence="1 2">Mlax316</strain>
    </source>
</reference>
<evidence type="ECO:0000313" key="2">
    <source>
        <dbReference type="Proteomes" id="UP000326757"/>
    </source>
</evidence>
<comment type="caution">
    <text evidence="1">The sequence shown here is derived from an EMBL/GenBank/DDBJ whole genome shotgun (WGS) entry which is preliminary data.</text>
</comment>
<organism evidence="1 2">
    <name type="scientific">Monilinia laxa</name>
    <name type="common">Brown rot fungus</name>
    <name type="synonym">Sclerotinia laxa</name>
    <dbReference type="NCBI Taxonomy" id="61186"/>
    <lineage>
        <taxon>Eukaryota</taxon>
        <taxon>Fungi</taxon>
        <taxon>Dikarya</taxon>
        <taxon>Ascomycota</taxon>
        <taxon>Pezizomycotina</taxon>
        <taxon>Leotiomycetes</taxon>
        <taxon>Helotiales</taxon>
        <taxon>Sclerotiniaceae</taxon>
        <taxon>Monilinia</taxon>
    </lineage>
</organism>
<accession>A0A5N6K8S9</accession>
<proteinExistence type="predicted"/>
<dbReference type="OrthoDB" id="5329403at2759"/>
<dbReference type="EMBL" id="VIGI01000006">
    <property type="protein sequence ID" value="KAB8299124.1"/>
    <property type="molecule type" value="Genomic_DNA"/>
</dbReference>
<protein>
    <submittedName>
        <fullName evidence="1">Uncharacterized protein</fullName>
    </submittedName>
</protein>